<dbReference type="EMBL" id="BSTK01000005">
    <property type="protein sequence ID" value="GLY86370.1"/>
    <property type="molecule type" value="Genomic_DNA"/>
</dbReference>
<dbReference type="Pfam" id="PF13279">
    <property type="entry name" value="4HBT_2"/>
    <property type="match status" value="1"/>
</dbReference>
<dbReference type="CDD" id="cd00586">
    <property type="entry name" value="4HBT"/>
    <property type="match status" value="1"/>
</dbReference>
<dbReference type="RefSeq" id="WP_285574272.1">
    <property type="nucleotide sequence ID" value="NZ_BSTK01000005.1"/>
</dbReference>
<comment type="caution">
    <text evidence="1">The sequence shown here is derived from an EMBL/GenBank/DDBJ whole genome shotgun (WGS) entry which is preliminary data.</text>
</comment>
<sequence length="145" mass="16978">MVQPALDTDRREEVRRHIHEFQVRFGDIDVLGHVNNCRYLTYLEDARVSMFRLDPLRQGTAPLKGLVVARHEIDYKRPLLLRPDPVRVETWVTELRAASFTLAYEIRDDEHVYVGASSVIVAYDLENTRARRLDEDEIALLEAYR</sequence>
<protein>
    <submittedName>
        <fullName evidence="1">Thioesterase</fullName>
    </submittedName>
</protein>
<dbReference type="SUPFAM" id="SSF54637">
    <property type="entry name" value="Thioesterase/thiol ester dehydrase-isomerase"/>
    <property type="match status" value="1"/>
</dbReference>
<gene>
    <name evidence="1" type="ORF">Airi02_042990</name>
</gene>
<dbReference type="GO" id="GO:0047617">
    <property type="term" value="F:fatty acyl-CoA hydrolase activity"/>
    <property type="evidence" value="ECO:0007669"/>
    <property type="project" value="TreeGrafter"/>
</dbReference>
<organism evidence="1 2">
    <name type="scientific">Actinoallomurus iriomotensis</name>
    <dbReference type="NCBI Taxonomy" id="478107"/>
    <lineage>
        <taxon>Bacteria</taxon>
        <taxon>Bacillati</taxon>
        <taxon>Actinomycetota</taxon>
        <taxon>Actinomycetes</taxon>
        <taxon>Streptosporangiales</taxon>
        <taxon>Thermomonosporaceae</taxon>
        <taxon>Actinoallomurus</taxon>
    </lineage>
</organism>
<proteinExistence type="predicted"/>
<dbReference type="AlphaFoldDB" id="A0A9W6S1P0"/>
<accession>A0A9W6S1P0</accession>
<evidence type="ECO:0000313" key="1">
    <source>
        <dbReference type="EMBL" id="GLY86370.1"/>
    </source>
</evidence>
<dbReference type="PANTHER" id="PTHR31793">
    <property type="entry name" value="4-HYDROXYBENZOYL-COA THIOESTERASE FAMILY MEMBER"/>
    <property type="match status" value="1"/>
</dbReference>
<reference evidence="1" key="1">
    <citation type="submission" date="2023-03" db="EMBL/GenBank/DDBJ databases">
        <title>Actinoallomurus iriomotensis NBRC 103684.</title>
        <authorList>
            <person name="Ichikawa N."/>
            <person name="Sato H."/>
            <person name="Tonouchi N."/>
        </authorList>
    </citation>
    <scope>NUCLEOTIDE SEQUENCE</scope>
    <source>
        <strain evidence="1">NBRC 103684</strain>
    </source>
</reference>
<dbReference type="PANTHER" id="PTHR31793:SF24">
    <property type="entry name" value="LONG-CHAIN ACYL-COA THIOESTERASE FADM"/>
    <property type="match status" value="1"/>
</dbReference>
<dbReference type="Gene3D" id="3.10.129.10">
    <property type="entry name" value="Hotdog Thioesterase"/>
    <property type="match status" value="1"/>
</dbReference>
<keyword evidence="2" id="KW-1185">Reference proteome</keyword>
<name>A0A9W6S1P0_9ACTN</name>
<evidence type="ECO:0000313" key="2">
    <source>
        <dbReference type="Proteomes" id="UP001165074"/>
    </source>
</evidence>
<dbReference type="InterPro" id="IPR029069">
    <property type="entry name" value="HotDog_dom_sf"/>
</dbReference>
<dbReference type="InterPro" id="IPR050563">
    <property type="entry name" value="4-hydroxybenzoyl-CoA_TE"/>
</dbReference>
<dbReference type="Proteomes" id="UP001165074">
    <property type="component" value="Unassembled WGS sequence"/>
</dbReference>